<feature type="compositionally biased region" description="Basic and acidic residues" evidence="1">
    <location>
        <begin position="210"/>
        <end position="221"/>
    </location>
</feature>
<evidence type="ECO:0008006" key="3">
    <source>
        <dbReference type="Google" id="ProtNLM"/>
    </source>
</evidence>
<feature type="region of interest" description="Disordered" evidence="1">
    <location>
        <begin position="1"/>
        <end position="72"/>
    </location>
</feature>
<dbReference type="AlphaFoldDB" id="A0A0B7AYT9"/>
<reference evidence="2" key="1">
    <citation type="submission" date="2014-12" db="EMBL/GenBank/DDBJ databases">
        <title>Insight into the proteome of Arion vulgaris.</title>
        <authorList>
            <person name="Aradska J."/>
            <person name="Bulat T."/>
            <person name="Smidak R."/>
            <person name="Sarate P."/>
            <person name="Gangsoo J."/>
            <person name="Sialana F."/>
            <person name="Bilban M."/>
            <person name="Lubec G."/>
        </authorList>
    </citation>
    <scope>NUCLEOTIDE SEQUENCE</scope>
    <source>
        <tissue evidence="2">Skin</tissue>
    </source>
</reference>
<feature type="non-terminal residue" evidence="2">
    <location>
        <position position="1"/>
    </location>
</feature>
<accession>A0A0B7AYT9</accession>
<feature type="compositionally biased region" description="Basic and acidic residues" evidence="1">
    <location>
        <begin position="20"/>
        <end position="72"/>
    </location>
</feature>
<sequence length="291" mass="33491">EDERIKKEEDKKKKQAAIDAKQEEKRKKEEAVKLEQERKAKEDAERKMKAETERLEKEKQEKARKDDEERLERKKKLEMIMKRVKADTESQPKMETSVKSTNMFASVTHFSSSQSSPDEELEKSVVTSDISDEEGTGIAVAEGSAVEVYSAAMTTSFMQDLEEVDMTASTSSSTSTVTRSLSSGDILDGPSSHSGVNERLSQSAGTTPSKPDERTIAFEKDQILDKDVLRRSFEAIEKRKQDAEKQEQEKRKKEDIERRSKTEINHVDMDKYERARRDDEERLERKKKLEM</sequence>
<feature type="non-terminal residue" evidence="2">
    <location>
        <position position="291"/>
    </location>
</feature>
<proteinExistence type="predicted"/>
<evidence type="ECO:0000256" key="1">
    <source>
        <dbReference type="SAM" id="MobiDB-lite"/>
    </source>
</evidence>
<feature type="region of interest" description="Disordered" evidence="1">
    <location>
        <begin position="237"/>
        <end position="291"/>
    </location>
</feature>
<gene>
    <name evidence="2" type="primary">ORF145838</name>
</gene>
<evidence type="ECO:0000313" key="2">
    <source>
        <dbReference type="EMBL" id="CEK85025.1"/>
    </source>
</evidence>
<feature type="region of interest" description="Disordered" evidence="1">
    <location>
        <begin position="109"/>
        <end position="139"/>
    </location>
</feature>
<feature type="region of interest" description="Disordered" evidence="1">
    <location>
        <begin position="165"/>
        <end position="221"/>
    </location>
</feature>
<protein>
    <recommendedName>
        <fullName evidence="3">MAP7 domain-containing protein</fullName>
    </recommendedName>
</protein>
<organism evidence="2">
    <name type="scientific">Arion vulgaris</name>
    <dbReference type="NCBI Taxonomy" id="1028688"/>
    <lineage>
        <taxon>Eukaryota</taxon>
        <taxon>Metazoa</taxon>
        <taxon>Spiralia</taxon>
        <taxon>Lophotrochozoa</taxon>
        <taxon>Mollusca</taxon>
        <taxon>Gastropoda</taxon>
        <taxon>Heterobranchia</taxon>
        <taxon>Euthyneura</taxon>
        <taxon>Panpulmonata</taxon>
        <taxon>Eupulmonata</taxon>
        <taxon>Stylommatophora</taxon>
        <taxon>Helicina</taxon>
        <taxon>Arionoidea</taxon>
        <taxon>Arionidae</taxon>
        <taxon>Arion</taxon>
    </lineage>
</organism>
<feature type="compositionally biased region" description="Basic and acidic residues" evidence="1">
    <location>
        <begin position="1"/>
        <end position="12"/>
    </location>
</feature>
<dbReference type="EMBL" id="HACG01038160">
    <property type="protein sequence ID" value="CEK85025.1"/>
    <property type="molecule type" value="Transcribed_RNA"/>
</dbReference>
<name>A0A0B7AYT9_9EUPU</name>
<feature type="compositionally biased region" description="Polar residues" evidence="1">
    <location>
        <begin position="191"/>
        <end position="209"/>
    </location>
</feature>
<feature type="compositionally biased region" description="Low complexity" evidence="1">
    <location>
        <begin position="167"/>
        <end position="183"/>
    </location>
</feature>